<evidence type="ECO:0000313" key="3">
    <source>
        <dbReference type="EMBL" id="VDP77604.1"/>
    </source>
</evidence>
<dbReference type="SUPFAM" id="SSF50729">
    <property type="entry name" value="PH domain-like"/>
    <property type="match status" value="1"/>
</dbReference>
<reference evidence="3 4" key="2">
    <citation type="submission" date="2018-11" db="EMBL/GenBank/DDBJ databases">
        <authorList>
            <consortium name="Pathogen Informatics"/>
        </authorList>
    </citation>
    <scope>NUCLEOTIDE SEQUENCE [LARGE SCALE GENOMIC DNA]</scope>
    <source>
        <strain evidence="3 4">Egypt</strain>
    </source>
</reference>
<reference evidence="5" key="1">
    <citation type="submission" date="2016-06" db="UniProtKB">
        <authorList>
            <consortium name="WormBaseParasite"/>
        </authorList>
    </citation>
    <scope>IDENTIFICATION</scope>
</reference>
<feature type="compositionally biased region" description="Polar residues" evidence="1">
    <location>
        <begin position="758"/>
        <end position="769"/>
    </location>
</feature>
<feature type="compositionally biased region" description="Basic and acidic residues" evidence="1">
    <location>
        <begin position="748"/>
        <end position="757"/>
    </location>
</feature>
<feature type="region of interest" description="Disordered" evidence="1">
    <location>
        <begin position="326"/>
        <end position="366"/>
    </location>
</feature>
<feature type="region of interest" description="Disordered" evidence="1">
    <location>
        <begin position="551"/>
        <end position="592"/>
    </location>
</feature>
<dbReference type="AlphaFoldDB" id="A0A183AGT9"/>
<dbReference type="Gene3D" id="2.30.29.30">
    <property type="entry name" value="Pleckstrin-homology domain (PH domain)/Phosphotyrosine-binding domain (PTB)"/>
    <property type="match status" value="1"/>
</dbReference>
<feature type="compositionally biased region" description="Polar residues" evidence="1">
    <location>
        <begin position="716"/>
        <end position="742"/>
    </location>
</feature>
<evidence type="ECO:0000256" key="1">
    <source>
        <dbReference type="SAM" id="MobiDB-lite"/>
    </source>
</evidence>
<dbReference type="InterPro" id="IPR011993">
    <property type="entry name" value="PH-like_dom_sf"/>
</dbReference>
<dbReference type="Pfam" id="PF00640">
    <property type="entry name" value="PID"/>
    <property type="match status" value="1"/>
</dbReference>
<keyword evidence="4" id="KW-1185">Reference proteome</keyword>
<evidence type="ECO:0000313" key="5">
    <source>
        <dbReference type="WBParaSite" id="ECPE_0000618701-mRNA-1"/>
    </source>
</evidence>
<feature type="compositionally biased region" description="Polar residues" evidence="1">
    <location>
        <begin position="354"/>
        <end position="363"/>
    </location>
</feature>
<sequence length="769" mass="82080">MRWPGSRSSQSSCQFAGSRVYSDILATEIGSVADSGTNENEALSASGSGVLGLGLRDSSILGCMHQSNLMLYHPICRIFYVSHDSQDLKIFSYIARDSRTSVFRCNVFKAYKKSSRRSSKSALRTPSVTASSGSEHSESPDSSRSNNKKVRARKRASNRSHQVSTHGSAIPTRIKGSVTTQDLVWMLQTGGDARSNEFSLAAELNSILSATMSPTSFVRYPIGVGLPQSRSVDTTLARILMDESDVQSSETTSNLMIDAASSVSGSGTTGLPNQLAQNGTPQLHQDLDLVNWNTGLSANTTTTSVAAVAVAAKQLTDKPDLIGIQAGTGTKPDYRTSSDPNAPLDAGSVHLPTAETSSHTPGTTIHRPLVSCQSASAMPYLSQGTLIGTPRTGIGQGPGGTPIPGHKSSFDPAVQRTPQYIQQLFQQNQDMRSCLTQMSDRLQRLELMATSRQKGQITDTVTEWQTLGRSGAQSLGRTSTSVSQLSREPRDLDIYDSLGQQNPHPKKLPVDGALSTATINNSRTMYFKPLNPFRMPRSMSTMAGVNLHAQMPSREDGGKLSRDDPSTTDGSLCNGQNSLGSTAPGDSIDGETDGFLQLATRRGTSHVPALSHSNSLKWNSAVTRNNPCGIPRSTSVMDSSLSSPSTAITATHVTDNIILSSMPIHWPPAQPIDTDHISATDVNQSKSICSTSKGEGTNGSIPPIRPAPPPPKRRNVSTAQTGIDSMKPSLNTTEINGTQRRASQAEAVDNHVQKNEDSSNQAESSSIQR</sequence>
<feature type="domain" description="PID" evidence="2">
    <location>
        <begin position="66"/>
        <end position="113"/>
    </location>
</feature>
<feature type="region of interest" description="Disordered" evidence="1">
    <location>
        <begin position="383"/>
        <end position="409"/>
    </location>
</feature>
<proteinExistence type="predicted"/>
<feature type="compositionally biased region" description="Polar residues" evidence="1">
    <location>
        <begin position="687"/>
        <end position="700"/>
    </location>
</feature>
<feature type="compositionally biased region" description="Basic and acidic residues" evidence="1">
    <location>
        <begin position="553"/>
        <end position="565"/>
    </location>
</feature>
<dbReference type="Proteomes" id="UP000272942">
    <property type="component" value="Unassembled WGS sequence"/>
</dbReference>
<dbReference type="InterPro" id="IPR006020">
    <property type="entry name" value="PTB/PI_dom"/>
</dbReference>
<name>A0A183AGT9_9TREM</name>
<accession>A0A183AGT9</accession>
<protein>
    <submittedName>
        <fullName evidence="5">PID domain-containing protein</fullName>
    </submittedName>
</protein>
<feature type="region of interest" description="Disordered" evidence="1">
    <location>
        <begin position="119"/>
        <end position="172"/>
    </location>
</feature>
<evidence type="ECO:0000259" key="2">
    <source>
        <dbReference type="Pfam" id="PF00640"/>
    </source>
</evidence>
<feature type="compositionally biased region" description="Polar residues" evidence="1">
    <location>
        <begin position="567"/>
        <end position="581"/>
    </location>
</feature>
<feature type="region of interest" description="Disordered" evidence="1">
    <location>
        <begin position="687"/>
        <end position="769"/>
    </location>
</feature>
<feature type="compositionally biased region" description="Basic residues" evidence="1">
    <location>
        <begin position="146"/>
        <end position="158"/>
    </location>
</feature>
<gene>
    <name evidence="3" type="ORF">ECPE_LOCUS6174</name>
</gene>
<dbReference type="WBParaSite" id="ECPE_0000618701-mRNA-1">
    <property type="protein sequence ID" value="ECPE_0000618701-mRNA-1"/>
    <property type="gene ID" value="ECPE_0000618701"/>
</dbReference>
<organism evidence="5">
    <name type="scientific">Echinostoma caproni</name>
    <dbReference type="NCBI Taxonomy" id="27848"/>
    <lineage>
        <taxon>Eukaryota</taxon>
        <taxon>Metazoa</taxon>
        <taxon>Spiralia</taxon>
        <taxon>Lophotrochozoa</taxon>
        <taxon>Platyhelminthes</taxon>
        <taxon>Trematoda</taxon>
        <taxon>Digenea</taxon>
        <taxon>Plagiorchiida</taxon>
        <taxon>Echinostomata</taxon>
        <taxon>Echinostomatoidea</taxon>
        <taxon>Echinostomatidae</taxon>
        <taxon>Echinostoma</taxon>
    </lineage>
</organism>
<evidence type="ECO:0000313" key="4">
    <source>
        <dbReference type="Proteomes" id="UP000272942"/>
    </source>
</evidence>
<dbReference type="EMBL" id="UZAN01043125">
    <property type="protein sequence ID" value="VDP77604.1"/>
    <property type="molecule type" value="Genomic_DNA"/>
</dbReference>
<dbReference type="OrthoDB" id="10030336at2759"/>